<feature type="transmembrane region" description="Helical" evidence="1">
    <location>
        <begin position="103"/>
        <end position="130"/>
    </location>
</feature>
<reference evidence="3" key="1">
    <citation type="submission" date="2018-05" db="EMBL/GenBank/DDBJ databases">
        <authorList>
            <person name="Liu B.-T."/>
        </authorList>
    </citation>
    <scope>NUCLEOTIDE SEQUENCE [LARGE SCALE GENOMIC DNA]</scope>
    <source>
        <strain evidence="3">WD6-1</strain>
    </source>
</reference>
<proteinExistence type="predicted"/>
<accession>A0A2U2BSQ2</accession>
<evidence type="ECO:0000256" key="1">
    <source>
        <dbReference type="SAM" id="Phobius"/>
    </source>
</evidence>
<keyword evidence="1" id="KW-1133">Transmembrane helix</keyword>
<keyword evidence="1" id="KW-0812">Transmembrane</keyword>
<keyword evidence="1" id="KW-0472">Membrane</keyword>
<dbReference type="Proteomes" id="UP000245168">
    <property type="component" value="Unassembled WGS sequence"/>
</dbReference>
<protein>
    <submittedName>
        <fullName evidence="2">Uncharacterized protein</fullName>
    </submittedName>
</protein>
<name>A0A2U2BSQ2_9PROT</name>
<feature type="transmembrane region" description="Helical" evidence="1">
    <location>
        <begin position="52"/>
        <end position="72"/>
    </location>
</feature>
<comment type="caution">
    <text evidence="2">The sequence shown here is derived from an EMBL/GenBank/DDBJ whole genome shotgun (WGS) entry which is preliminary data.</text>
</comment>
<keyword evidence="3" id="KW-1185">Reference proteome</keyword>
<feature type="transmembrane region" description="Helical" evidence="1">
    <location>
        <begin position="150"/>
        <end position="166"/>
    </location>
</feature>
<evidence type="ECO:0000313" key="3">
    <source>
        <dbReference type="Proteomes" id="UP000245168"/>
    </source>
</evidence>
<dbReference type="RefSeq" id="WP_109253263.1">
    <property type="nucleotide sequence ID" value="NZ_QEXV01000004.1"/>
</dbReference>
<evidence type="ECO:0000313" key="2">
    <source>
        <dbReference type="EMBL" id="PWE17039.1"/>
    </source>
</evidence>
<gene>
    <name evidence="2" type="ORF">DDZ18_10065</name>
</gene>
<dbReference type="AlphaFoldDB" id="A0A2U2BSQ2"/>
<dbReference type="EMBL" id="QEXV01000004">
    <property type="protein sequence ID" value="PWE17039.1"/>
    <property type="molecule type" value="Genomic_DNA"/>
</dbReference>
<organism evidence="2 3">
    <name type="scientific">Marinicauda salina</name>
    <dbReference type="NCBI Taxonomy" id="2135793"/>
    <lineage>
        <taxon>Bacteria</taxon>
        <taxon>Pseudomonadati</taxon>
        <taxon>Pseudomonadota</taxon>
        <taxon>Alphaproteobacteria</taxon>
        <taxon>Maricaulales</taxon>
        <taxon>Maricaulaceae</taxon>
        <taxon>Marinicauda</taxon>
    </lineage>
</organism>
<sequence>MGAFQGLAYAILRVVALVQGLNAAVHTFNGVLIAIAESVGPSPAPAWAGAPPAWFSYLAYSVPLLVMSLLVWRYAKPLSARVVGDAEQSDSAISVSGDQVAMIAFAALGLYFLLLGLPSVLADIATWIYMSQQPGDDPTRTIVLGEGDKYVRVVIGFLLLFGAIRLKPLLKALREAGISKIEDAPAEKSDPPN</sequence>